<name>A0A2P7EAX9_9SYNE</name>
<comment type="caution">
    <text evidence="2">The sequence shown here is derived from an EMBL/GenBank/DDBJ whole genome shotgun (WGS) entry which is preliminary data.</text>
</comment>
<proteinExistence type="predicted"/>
<protein>
    <recommendedName>
        <fullName evidence="1">Glycosyltransferase 2-like domain-containing protein</fullName>
    </recommendedName>
</protein>
<dbReference type="InterPro" id="IPR001173">
    <property type="entry name" value="Glyco_trans_2-like"/>
</dbReference>
<reference evidence="3" key="1">
    <citation type="submission" date="2018-03" db="EMBL/GenBank/DDBJ databases">
        <title>Ecological and genomic features of two cosmopolitan and abundant freshwater picocyanobacteria.</title>
        <authorList>
            <person name="Cabello-Yeves P.J."/>
            <person name="Picazo A."/>
            <person name="Camacho A."/>
            <person name="Callieri C."/>
            <person name="Rosselli R."/>
            <person name="Roda-Garcia J."/>
            <person name="Coutinho F.H."/>
            <person name="Rodriguez-Valera F."/>
        </authorList>
    </citation>
    <scope>NUCLEOTIDE SEQUENCE [LARGE SCALE GENOMIC DNA]</scope>
    <source>
        <strain evidence="3">Tous</strain>
    </source>
</reference>
<accession>A0A2P7EAX9</accession>
<dbReference type="Gene3D" id="3.90.550.10">
    <property type="entry name" value="Spore Coat Polysaccharide Biosynthesis Protein SpsA, Chain A"/>
    <property type="match status" value="1"/>
</dbReference>
<sequence length="395" mass="44042">MLELCLPHPASHHNLGREAYANEDHLLALHHLQQASSGHAGELWSRQNLGTVLAGFGRHSEAAEWLTPLREQLPKDPWVSHYLAEGALELGNYNCQEPSLRRWLEQPWVPIHRWEEIVSNFLKKETWAPDPDLLLPSWENHYQSMDNPQWQALKDQLHAALPRKQVSVIIPSRDRPDLLGPCLKSLEELGKWGQAEGVIGQVVLVDNGSCQARTAKLLQHWQERKGEAFNLLRLDEPFNWSRLSNAGAHASTGSLLLFLNDDTCFMNNQAMGWLAKAALKQTNGPIGALLLDDQGRVADGGLVKQADGYVARWRGWPLRHLPGEACHGAWTSDAITGACLMVRRELWQEVQFDEQLPEDGNDVVFAEALKAKGFAAIVIGAARLLHGVSSSRGVC</sequence>
<evidence type="ECO:0000313" key="2">
    <source>
        <dbReference type="EMBL" id="PSI00382.1"/>
    </source>
</evidence>
<dbReference type="PANTHER" id="PTHR43179:SF7">
    <property type="entry name" value="RHAMNOSYLTRANSFERASE WBBL"/>
    <property type="match status" value="1"/>
</dbReference>
<dbReference type="InterPro" id="IPR029044">
    <property type="entry name" value="Nucleotide-diphossugar_trans"/>
</dbReference>
<dbReference type="EMBL" id="PXVC01000142">
    <property type="protein sequence ID" value="PSI00382.1"/>
    <property type="molecule type" value="Genomic_DNA"/>
</dbReference>
<feature type="domain" description="Glycosyltransferase 2-like" evidence="1">
    <location>
        <begin position="167"/>
        <end position="287"/>
    </location>
</feature>
<gene>
    <name evidence="2" type="ORF">C7K08_13475</name>
</gene>
<evidence type="ECO:0000259" key="1">
    <source>
        <dbReference type="Pfam" id="PF00535"/>
    </source>
</evidence>
<feature type="non-terminal residue" evidence="2">
    <location>
        <position position="395"/>
    </location>
</feature>
<dbReference type="SUPFAM" id="SSF48452">
    <property type="entry name" value="TPR-like"/>
    <property type="match status" value="1"/>
</dbReference>
<dbReference type="SUPFAM" id="SSF53448">
    <property type="entry name" value="Nucleotide-diphospho-sugar transferases"/>
    <property type="match status" value="1"/>
</dbReference>
<dbReference type="Proteomes" id="UP000240206">
    <property type="component" value="Unassembled WGS sequence"/>
</dbReference>
<evidence type="ECO:0000313" key="3">
    <source>
        <dbReference type="Proteomes" id="UP000240206"/>
    </source>
</evidence>
<organism evidence="2 3">
    <name type="scientific">Synechococcus lacustris str. Tous</name>
    <dbReference type="NCBI Taxonomy" id="1910958"/>
    <lineage>
        <taxon>Bacteria</taxon>
        <taxon>Bacillati</taxon>
        <taxon>Cyanobacteriota</taxon>
        <taxon>Cyanophyceae</taxon>
        <taxon>Synechococcales</taxon>
        <taxon>Synechococcaceae</taxon>
        <taxon>Synechococcus</taxon>
    </lineage>
</organism>
<dbReference type="PANTHER" id="PTHR43179">
    <property type="entry name" value="RHAMNOSYLTRANSFERASE WBBL"/>
    <property type="match status" value="1"/>
</dbReference>
<dbReference type="InterPro" id="IPR011990">
    <property type="entry name" value="TPR-like_helical_dom_sf"/>
</dbReference>
<dbReference type="AlphaFoldDB" id="A0A2P7EAX9"/>
<dbReference type="Pfam" id="PF00535">
    <property type="entry name" value="Glycos_transf_2"/>
    <property type="match status" value="1"/>
</dbReference>
<dbReference type="Gene3D" id="1.25.40.10">
    <property type="entry name" value="Tetratricopeptide repeat domain"/>
    <property type="match status" value="1"/>
</dbReference>
<keyword evidence="3" id="KW-1185">Reference proteome</keyword>